<dbReference type="PROSITE" id="PS00108">
    <property type="entry name" value="PROTEIN_KINASE_ST"/>
    <property type="match status" value="1"/>
</dbReference>
<dbReference type="InterPro" id="IPR000719">
    <property type="entry name" value="Prot_kinase_dom"/>
</dbReference>
<accession>A0A1R3IMB3</accession>
<dbReference type="PANTHER" id="PTHR48011">
    <property type="entry name" value="CCR4-NOT TRANSCRIPTIONAL COMPLEX SUBUNIT CAF120-RELATED"/>
    <property type="match status" value="1"/>
</dbReference>
<dbReference type="STRING" id="210143.A0A1R3IMB3"/>
<dbReference type="Proteomes" id="UP000188268">
    <property type="component" value="Unassembled WGS sequence"/>
</dbReference>
<dbReference type="InterPro" id="IPR052751">
    <property type="entry name" value="Plant_MAPKKK"/>
</dbReference>
<dbReference type="GO" id="GO:0005524">
    <property type="term" value="F:ATP binding"/>
    <property type="evidence" value="ECO:0007669"/>
    <property type="project" value="InterPro"/>
</dbReference>
<proteinExistence type="predicted"/>
<dbReference type="Gene3D" id="1.10.510.10">
    <property type="entry name" value="Transferase(Phosphotransferase) domain 1"/>
    <property type="match status" value="1"/>
</dbReference>
<dbReference type="Pfam" id="PF00069">
    <property type="entry name" value="Pkinase"/>
    <property type="match status" value="1"/>
</dbReference>
<sequence length="321" mass="36235">MGFHVERIKVVGEGAYGKEKEILDKFKGNPHIVQCYDCDTTTNYETNATSLFLEFANGGSLRDLMKYYGHGQTKPKQIPEQHVKCYVEMILKGLVEIHSRGYVHSDLKPDNILVFHREDCNGLPVLKIADFGSSSEVSTGVKGIKGTLAYMSPESIHGNISGAWDVWSLGCIIIEMITGRKAWNKYRGRGQGDLDLRNELLRGEIPDIPENMSSLGKDFLMKCFIRDPDKRGTARMLLQHPFLQSETIVLPHKFGFLMSSTTKLADNNEEKSTDVGTIFYSSITTFGSTNCKAVKKRMRCWYHQLKKILNIVISSRQDIGR</sequence>
<dbReference type="OMA" id="FMDSYKD"/>
<dbReference type="AlphaFoldDB" id="A0A1R3IMB3"/>
<feature type="domain" description="Protein kinase" evidence="1">
    <location>
        <begin position="1"/>
        <end position="243"/>
    </location>
</feature>
<dbReference type="Gramene" id="OMO83712">
    <property type="protein sequence ID" value="OMO83712"/>
    <property type="gene ID" value="CCACVL1_11258"/>
</dbReference>
<dbReference type="EMBL" id="AWWV01009841">
    <property type="protein sequence ID" value="OMO83712.1"/>
    <property type="molecule type" value="Genomic_DNA"/>
</dbReference>
<dbReference type="OrthoDB" id="25592at2759"/>
<comment type="caution">
    <text evidence="2">The sequence shown here is derived from an EMBL/GenBank/DDBJ whole genome shotgun (WGS) entry which is preliminary data.</text>
</comment>
<dbReference type="PANTHER" id="PTHR48011:SF51">
    <property type="entry name" value="PROTEIN KINASE SUPERFAMILY PROTEIN"/>
    <property type="match status" value="1"/>
</dbReference>
<dbReference type="GO" id="GO:0007165">
    <property type="term" value="P:signal transduction"/>
    <property type="evidence" value="ECO:0007669"/>
    <property type="project" value="TreeGrafter"/>
</dbReference>
<evidence type="ECO:0000313" key="2">
    <source>
        <dbReference type="EMBL" id="OMO83712.1"/>
    </source>
</evidence>
<name>A0A1R3IMB3_COCAP</name>
<protein>
    <recommendedName>
        <fullName evidence="1">Protein kinase domain-containing protein</fullName>
    </recommendedName>
</protein>
<organism evidence="2 3">
    <name type="scientific">Corchorus capsularis</name>
    <name type="common">Jute</name>
    <dbReference type="NCBI Taxonomy" id="210143"/>
    <lineage>
        <taxon>Eukaryota</taxon>
        <taxon>Viridiplantae</taxon>
        <taxon>Streptophyta</taxon>
        <taxon>Embryophyta</taxon>
        <taxon>Tracheophyta</taxon>
        <taxon>Spermatophyta</taxon>
        <taxon>Magnoliopsida</taxon>
        <taxon>eudicotyledons</taxon>
        <taxon>Gunneridae</taxon>
        <taxon>Pentapetalae</taxon>
        <taxon>rosids</taxon>
        <taxon>malvids</taxon>
        <taxon>Malvales</taxon>
        <taxon>Malvaceae</taxon>
        <taxon>Grewioideae</taxon>
        <taxon>Apeibeae</taxon>
        <taxon>Corchorus</taxon>
    </lineage>
</organism>
<keyword evidence="3" id="KW-1185">Reference proteome</keyword>
<evidence type="ECO:0000313" key="3">
    <source>
        <dbReference type="Proteomes" id="UP000188268"/>
    </source>
</evidence>
<dbReference type="InterPro" id="IPR008271">
    <property type="entry name" value="Ser/Thr_kinase_AS"/>
</dbReference>
<dbReference type="SMART" id="SM00220">
    <property type="entry name" value="S_TKc"/>
    <property type="match status" value="1"/>
</dbReference>
<reference evidence="2 3" key="1">
    <citation type="submission" date="2013-09" db="EMBL/GenBank/DDBJ databases">
        <title>Corchorus capsularis genome sequencing.</title>
        <authorList>
            <person name="Alam M."/>
            <person name="Haque M.S."/>
            <person name="Islam M.S."/>
            <person name="Emdad E.M."/>
            <person name="Islam M.M."/>
            <person name="Ahmed B."/>
            <person name="Halim A."/>
            <person name="Hossen Q.M.M."/>
            <person name="Hossain M.Z."/>
            <person name="Ahmed R."/>
            <person name="Khan M.M."/>
            <person name="Islam R."/>
            <person name="Rashid M.M."/>
            <person name="Khan S.A."/>
            <person name="Rahman M.S."/>
            <person name="Alam M."/>
        </authorList>
    </citation>
    <scope>NUCLEOTIDE SEQUENCE [LARGE SCALE GENOMIC DNA]</scope>
    <source>
        <strain evidence="3">cv. CVL-1</strain>
        <tissue evidence="2">Whole seedling</tissue>
    </source>
</reference>
<dbReference type="GO" id="GO:0004672">
    <property type="term" value="F:protein kinase activity"/>
    <property type="evidence" value="ECO:0007669"/>
    <property type="project" value="InterPro"/>
</dbReference>
<dbReference type="InterPro" id="IPR011009">
    <property type="entry name" value="Kinase-like_dom_sf"/>
</dbReference>
<evidence type="ECO:0000259" key="1">
    <source>
        <dbReference type="PROSITE" id="PS50011"/>
    </source>
</evidence>
<gene>
    <name evidence="2" type="ORF">CCACVL1_11258</name>
</gene>
<dbReference type="SUPFAM" id="SSF56112">
    <property type="entry name" value="Protein kinase-like (PK-like)"/>
    <property type="match status" value="1"/>
</dbReference>
<dbReference type="PROSITE" id="PS50011">
    <property type="entry name" value="PROTEIN_KINASE_DOM"/>
    <property type="match status" value="1"/>
</dbReference>